<dbReference type="InterPro" id="IPR013785">
    <property type="entry name" value="Aldolase_TIM"/>
</dbReference>
<evidence type="ECO:0000256" key="2">
    <source>
        <dbReference type="ARBA" id="ARBA00022630"/>
    </source>
</evidence>
<dbReference type="RefSeq" id="WP_270042219.1">
    <property type="nucleotide sequence ID" value="NZ_JAPDOD010000022.1"/>
</dbReference>
<dbReference type="PANTHER" id="PTHR10578:SF107">
    <property type="entry name" value="2-HYDROXYACID OXIDASE 1"/>
    <property type="match status" value="1"/>
</dbReference>
<feature type="binding site" evidence="7">
    <location>
        <position position="57"/>
    </location>
    <ligand>
        <name>glyoxylate</name>
        <dbReference type="ChEBI" id="CHEBI:36655"/>
    </ligand>
</feature>
<dbReference type="GO" id="GO:0004459">
    <property type="term" value="F:L-lactate dehydrogenase (NAD+) activity"/>
    <property type="evidence" value="ECO:0007669"/>
    <property type="project" value="TreeGrafter"/>
</dbReference>
<feature type="binding site" evidence="7">
    <location>
        <position position="309"/>
    </location>
    <ligand>
        <name>glyoxylate</name>
        <dbReference type="ChEBI" id="CHEBI:36655"/>
    </ligand>
</feature>
<dbReference type="AlphaFoldDB" id="A0A9X3MX52"/>
<keyword evidence="10" id="KW-1185">Reference proteome</keyword>
<feature type="binding site" evidence="7">
    <location>
        <position position="160"/>
    </location>
    <ligand>
        <name>FMN</name>
        <dbReference type="ChEBI" id="CHEBI:58210"/>
    </ligand>
</feature>
<evidence type="ECO:0000256" key="1">
    <source>
        <dbReference type="ARBA" id="ARBA00001917"/>
    </source>
</evidence>
<dbReference type="PIRSF" id="PIRSF000138">
    <property type="entry name" value="Al-hdrx_acd_dh"/>
    <property type="match status" value="1"/>
</dbReference>
<dbReference type="SUPFAM" id="SSF51395">
    <property type="entry name" value="FMN-linked oxidoreductases"/>
    <property type="match status" value="1"/>
</dbReference>
<dbReference type="Pfam" id="PF01070">
    <property type="entry name" value="FMN_dh"/>
    <property type="match status" value="1"/>
</dbReference>
<evidence type="ECO:0000256" key="7">
    <source>
        <dbReference type="PIRSR" id="PIRSR000138-2"/>
    </source>
</evidence>
<protein>
    <submittedName>
        <fullName evidence="9">Alpha-hydroxy-acid oxidizing protein</fullName>
    </submittedName>
</protein>
<evidence type="ECO:0000256" key="5">
    <source>
        <dbReference type="ARBA" id="ARBA00024042"/>
    </source>
</evidence>
<evidence type="ECO:0000313" key="9">
    <source>
        <dbReference type="EMBL" id="MDA0162978.1"/>
    </source>
</evidence>
<comment type="similarity">
    <text evidence="5">Belongs to the FMN-dependent alpha-hydroxy acid dehydrogenase family.</text>
</comment>
<dbReference type="InterPro" id="IPR008259">
    <property type="entry name" value="FMN_hydac_DH_AS"/>
</dbReference>
<dbReference type="GO" id="GO:0009060">
    <property type="term" value="P:aerobic respiration"/>
    <property type="evidence" value="ECO:0007669"/>
    <property type="project" value="TreeGrafter"/>
</dbReference>
<dbReference type="PANTHER" id="PTHR10578">
    <property type="entry name" value="S -2-HYDROXY-ACID OXIDASE-RELATED"/>
    <property type="match status" value="1"/>
</dbReference>
<evidence type="ECO:0000256" key="3">
    <source>
        <dbReference type="ARBA" id="ARBA00022643"/>
    </source>
</evidence>
<dbReference type="InterPro" id="IPR037396">
    <property type="entry name" value="FMN_HAD"/>
</dbReference>
<feature type="binding site" evidence="7">
    <location>
        <begin position="110"/>
        <end position="112"/>
    </location>
    <ligand>
        <name>FMN</name>
        <dbReference type="ChEBI" id="CHEBI:58210"/>
    </ligand>
</feature>
<feature type="binding site" evidence="7">
    <location>
        <position position="162"/>
    </location>
    <ligand>
        <name>glyoxylate</name>
        <dbReference type="ChEBI" id="CHEBI:36655"/>
    </ligand>
</feature>
<feature type="binding site" evidence="7">
    <location>
        <position position="307"/>
    </location>
    <ligand>
        <name>FMN</name>
        <dbReference type="ChEBI" id="CHEBI:58210"/>
    </ligand>
</feature>
<comment type="caution">
    <text evidence="9">The sequence shown here is derived from an EMBL/GenBank/DDBJ whole genome shotgun (WGS) entry which is preliminary data.</text>
</comment>
<feature type="binding site" evidence="7">
    <location>
        <position position="312"/>
    </location>
    <ligand>
        <name>glyoxylate</name>
        <dbReference type="ChEBI" id="CHEBI:36655"/>
    </ligand>
</feature>
<dbReference type="GO" id="GO:0010181">
    <property type="term" value="F:FMN binding"/>
    <property type="evidence" value="ECO:0007669"/>
    <property type="project" value="InterPro"/>
</dbReference>
<feature type="binding site" evidence="7">
    <location>
        <begin position="363"/>
        <end position="364"/>
    </location>
    <ligand>
        <name>FMN</name>
        <dbReference type="ChEBI" id="CHEBI:58210"/>
    </ligand>
</feature>
<dbReference type="Gene3D" id="3.20.20.70">
    <property type="entry name" value="Aldolase class I"/>
    <property type="match status" value="1"/>
</dbReference>
<dbReference type="GO" id="GO:0005886">
    <property type="term" value="C:plasma membrane"/>
    <property type="evidence" value="ECO:0007669"/>
    <property type="project" value="TreeGrafter"/>
</dbReference>
<sequence length="413" mass="44726">MNDFVDLVARQLAADLRGVPAATRRRFSDEGRAARCHNIEDLRVMAKRSVPQPIFDYVDGAAWGEVTRRRNRDGFERFELLPRMLVDVSKLELATTALGREIALPIIGAPTGTTGLTHPDGEGAVARAAHSMGTIYTQSALSSLSIEEVSAMAPGPKWFQLYVMTDRGVAYDMLQRAAAHGYEALVLTVDVAVAGVRERDVRNRFSIPPRLTLRAAAQGLVRPRWARNFIARPRLTTGNTTSPRVPAGGGAVAHAEWVNRQFDPSVTWDDLATFREHWGGPLLIKGIMRPDDAVRAVEHGVEGIIVSNHGGRQLDHTRSTIEALPAIAEAVGGRAELYLDGGIRRGTDIITALALGARAVLIGRPMVYGLGAAGEAGVRRAFELLHGELATALALAGYPRISDLGPEMIHLVR</sequence>
<feature type="binding site" evidence="7">
    <location>
        <position position="188"/>
    </location>
    <ligand>
        <name>FMN</name>
        <dbReference type="ChEBI" id="CHEBI:58210"/>
    </ligand>
</feature>
<comment type="cofactor">
    <cofactor evidence="1">
        <name>FMN</name>
        <dbReference type="ChEBI" id="CHEBI:58210"/>
    </cofactor>
</comment>
<feature type="binding site" evidence="7">
    <location>
        <position position="197"/>
    </location>
    <ligand>
        <name>glyoxylate</name>
        <dbReference type="ChEBI" id="CHEBI:36655"/>
    </ligand>
</feature>
<dbReference type="PROSITE" id="PS51349">
    <property type="entry name" value="FMN_HYDROXY_ACID_DH_2"/>
    <property type="match status" value="1"/>
</dbReference>
<dbReference type="InterPro" id="IPR000262">
    <property type="entry name" value="FMN-dep_DH"/>
</dbReference>
<evidence type="ECO:0000256" key="4">
    <source>
        <dbReference type="ARBA" id="ARBA00023002"/>
    </source>
</evidence>
<feature type="active site" description="Proton acceptor" evidence="6">
    <location>
        <position position="309"/>
    </location>
</feature>
<name>A0A9X3MX52_9ACTN</name>
<dbReference type="InterPro" id="IPR012133">
    <property type="entry name" value="Alpha-hydoxy_acid_DH_FMN"/>
</dbReference>
<dbReference type="CDD" id="cd02809">
    <property type="entry name" value="alpha_hydroxyacid_oxid_FMN"/>
    <property type="match status" value="1"/>
</dbReference>
<evidence type="ECO:0000256" key="6">
    <source>
        <dbReference type="PIRSR" id="PIRSR000138-1"/>
    </source>
</evidence>
<feature type="domain" description="FMN hydroxy acid dehydrogenase" evidence="8">
    <location>
        <begin position="31"/>
        <end position="413"/>
    </location>
</feature>
<keyword evidence="3 7" id="KW-0288">FMN</keyword>
<proteinExistence type="inferred from homology"/>
<dbReference type="PROSITE" id="PS00557">
    <property type="entry name" value="FMN_HYDROXY_ACID_DH_1"/>
    <property type="match status" value="1"/>
</dbReference>
<feature type="binding site" evidence="7">
    <location>
        <position position="285"/>
    </location>
    <ligand>
        <name>FMN</name>
        <dbReference type="ChEBI" id="CHEBI:58210"/>
    </ligand>
</feature>
<evidence type="ECO:0000313" key="10">
    <source>
        <dbReference type="Proteomes" id="UP001149140"/>
    </source>
</evidence>
<dbReference type="FunFam" id="3.20.20.70:FF:000029">
    <property type="entry name" value="L-lactate dehydrogenase"/>
    <property type="match status" value="1"/>
</dbReference>
<dbReference type="EMBL" id="JAPDOD010000022">
    <property type="protein sequence ID" value="MDA0162978.1"/>
    <property type="molecule type" value="Genomic_DNA"/>
</dbReference>
<feature type="binding site" evidence="7">
    <location>
        <begin position="340"/>
        <end position="344"/>
    </location>
    <ligand>
        <name>FMN</name>
        <dbReference type="ChEBI" id="CHEBI:58210"/>
    </ligand>
</feature>
<keyword evidence="2 7" id="KW-0285">Flavoprotein</keyword>
<evidence type="ECO:0000259" key="8">
    <source>
        <dbReference type="PROSITE" id="PS51349"/>
    </source>
</evidence>
<accession>A0A9X3MX52</accession>
<reference evidence="9" key="1">
    <citation type="submission" date="2022-10" db="EMBL/GenBank/DDBJ databases">
        <title>The WGS of Solirubrobacter ginsenosidimutans DSM 21036.</title>
        <authorList>
            <person name="Jiang Z."/>
        </authorList>
    </citation>
    <scope>NUCLEOTIDE SEQUENCE</scope>
    <source>
        <strain evidence="9">DSM 21036</strain>
    </source>
</reference>
<organism evidence="9 10">
    <name type="scientific">Solirubrobacter ginsenosidimutans</name>
    <dbReference type="NCBI Taxonomy" id="490573"/>
    <lineage>
        <taxon>Bacteria</taxon>
        <taxon>Bacillati</taxon>
        <taxon>Actinomycetota</taxon>
        <taxon>Thermoleophilia</taxon>
        <taxon>Solirubrobacterales</taxon>
        <taxon>Solirubrobacteraceae</taxon>
        <taxon>Solirubrobacter</taxon>
    </lineage>
</organism>
<feature type="binding site" evidence="7">
    <location>
        <position position="139"/>
    </location>
    <ligand>
        <name>FMN</name>
        <dbReference type="ChEBI" id="CHEBI:58210"/>
    </ligand>
</feature>
<keyword evidence="4" id="KW-0560">Oxidoreductase</keyword>
<gene>
    <name evidence="9" type="ORF">OM076_22085</name>
</gene>
<dbReference type="Proteomes" id="UP001149140">
    <property type="component" value="Unassembled WGS sequence"/>
</dbReference>